<evidence type="ECO:0000313" key="7">
    <source>
        <dbReference type="Proteomes" id="UP000235392"/>
    </source>
</evidence>
<name>A0A2N5UCP9_9BASI</name>
<evidence type="ECO:0000313" key="4">
    <source>
        <dbReference type="EMBL" id="PLW35158.1"/>
    </source>
</evidence>
<organism evidence="5 6">
    <name type="scientific">Puccinia coronata f. sp. avenae</name>
    <dbReference type="NCBI Taxonomy" id="200324"/>
    <lineage>
        <taxon>Eukaryota</taxon>
        <taxon>Fungi</taxon>
        <taxon>Dikarya</taxon>
        <taxon>Basidiomycota</taxon>
        <taxon>Pucciniomycotina</taxon>
        <taxon>Pucciniomycetes</taxon>
        <taxon>Pucciniales</taxon>
        <taxon>Pucciniaceae</taxon>
        <taxon>Puccinia</taxon>
    </lineage>
</organism>
<feature type="compositionally biased region" description="Polar residues" evidence="1">
    <location>
        <begin position="60"/>
        <end position="80"/>
    </location>
</feature>
<reference evidence="6 7" key="1">
    <citation type="submission" date="2017-11" db="EMBL/GenBank/DDBJ databases">
        <title>De novo assembly and phasing of dikaryotic genomes from two isolates of Puccinia coronata f. sp. avenae, the causal agent of oat crown rust.</title>
        <authorList>
            <person name="Miller M.E."/>
            <person name="Zhang Y."/>
            <person name="Omidvar V."/>
            <person name="Sperschneider J."/>
            <person name="Schwessinger B."/>
            <person name="Raley C."/>
            <person name="Palmer J.M."/>
            <person name="Garnica D."/>
            <person name="Upadhyaya N."/>
            <person name="Rathjen J."/>
            <person name="Taylor J.M."/>
            <person name="Park R.F."/>
            <person name="Dodds P.N."/>
            <person name="Hirsch C.D."/>
            <person name="Kianian S.F."/>
            <person name="Figueroa M."/>
        </authorList>
    </citation>
    <scope>NUCLEOTIDE SEQUENCE [LARGE SCALE GENOMIC DNA]</scope>
    <source>
        <strain evidence="5">12NC29</strain>
        <strain evidence="4">12SD80</strain>
    </source>
</reference>
<evidence type="ECO:0000313" key="6">
    <source>
        <dbReference type="Proteomes" id="UP000235388"/>
    </source>
</evidence>
<dbReference type="EMBL" id="PGCJ01000256">
    <property type="protein sequence ID" value="PLW35504.1"/>
    <property type="molecule type" value="Genomic_DNA"/>
</dbReference>
<evidence type="ECO:0000256" key="1">
    <source>
        <dbReference type="SAM" id="MobiDB-lite"/>
    </source>
</evidence>
<feature type="chain" id="PRO_5015083842" evidence="2">
    <location>
        <begin position="24"/>
        <end position="339"/>
    </location>
</feature>
<dbReference type="Proteomes" id="UP000235392">
    <property type="component" value="Unassembled WGS sequence"/>
</dbReference>
<feature type="region of interest" description="Disordered" evidence="1">
    <location>
        <begin position="60"/>
        <end position="95"/>
    </location>
</feature>
<accession>A0A2N5UCP9</accession>
<feature type="compositionally biased region" description="Pro residues" evidence="1">
    <location>
        <begin position="279"/>
        <end position="288"/>
    </location>
</feature>
<feature type="compositionally biased region" description="Polar residues" evidence="1">
    <location>
        <begin position="326"/>
        <end position="339"/>
    </location>
</feature>
<sequence>MLSSAWIFGAVLILTLQQSPALADAGNHQDKSAHLQGRYRIVGQPPPPCKDKICPLTVRSQPEDTTYNLSELNNGGTSSEKQQHSGEPNLESNKPHFIKTAPITCHDGTHPPCQQDQPVAKNPGTYQTVGGSASHNPGTHQTAPINCGDGTKPPCGKEGEKPAHFPGTHQTAPIKCGDGTKPPCGKGGEKPPSHFPGTHQTAPINCGDGTKPPCGKGGEKPPSYIPGTHQTAPMACGDGTKPPCGQTKPAPAPATATGYDSEEDCGDDTPGPCVITQPGPEPPHPDLLPPSSDYKQSTQSPRFTHRPPTHQTAPVSCGDGTKPPCHSSSGSGDALYGSS</sequence>
<evidence type="ECO:0000313" key="5">
    <source>
        <dbReference type="EMBL" id="PLW35504.1"/>
    </source>
</evidence>
<dbReference type="OrthoDB" id="2507289at2759"/>
<protein>
    <submittedName>
        <fullName evidence="5">Uncharacterized protein</fullName>
    </submittedName>
</protein>
<keyword evidence="6" id="KW-1185">Reference proteome</keyword>
<comment type="caution">
    <text evidence="5">The sequence shown here is derived from an EMBL/GenBank/DDBJ whole genome shotgun (WGS) entry which is preliminary data.</text>
</comment>
<proteinExistence type="predicted"/>
<dbReference type="EMBL" id="PGCJ01001100">
    <property type="protein sequence ID" value="PLW09535.1"/>
    <property type="molecule type" value="Genomic_DNA"/>
</dbReference>
<evidence type="ECO:0000313" key="3">
    <source>
        <dbReference type="EMBL" id="PLW09535.1"/>
    </source>
</evidence>
<dbReference type="EMBL" id="PGCI01000183">
    <property type="protein sequence ID" value="PLW35158.1"/>
    <property type="molecule type" value="Genomic_DNA"/>
</dbReference>
<gene>
    <name evidence="5" type="ORF">PCANC_13572</name>
    <name evidence="3" type="ORF">PCANC_20848</name>
    <name evidence="4" type="ORF">PCASD_11247</name>
</gene>
<feature type="signal peptide" evidence="2">
    <location>
        <begin position="1"/>
        <end position="23"/>
    </location>
</feature>
<dbReference type="AlphaFoldDB" id="A0A2N5UCP9"/>
<dbReference type="Proteomes" id="UP000235388">
    <property type="component" value="Unassembled WGS sequence"/>
</dbReference>
<dbReference type="STRING" id="200324.A0A2N5UCP9"/>
<keyword evidence="2" id="KW-0732">Signal</keyword>
<evidence type="ECO:0000256" key="2">
    <source>
        <dbReference type="SAM" id="SignalP"/>
    </source>
</evidence>
<feature type="compositionally biased region" description="Low complexity" evidence="1">
    <location>
        <begin position="247"/>
        <end position="257"/>
    </location>
</feature>
<feature type="region of interest" description="Disordered" evidence="1">
    <location>
        <begin position="150"/>
        <end position="339"/>
    </location>
</feature>